<reference evidence="2" key="1">
    <citation type="journal article" date="2015" name="Nature">
        <title>Complex archaea that bridge the gap between prokaryotes and eukaryotes.</title>
        <authorList>
            <person name="Spang A."/>
            <person name="Saw J.H."/>
            <person name="Jorgensen S.L."/>
            <person name="Zaremba-Niedzwiedzka K."/>
            <person name="Martijn J."/>
            <person name="Lind A.E."/>
            <person name="van Eijk R."/>
            <person name="Schleper C."/>
            <person name="Guy L."/>
            <person name="Ettema T.J."/>
        </authorList>
    </citation>
    <scope>NUCLEOTIDE SEQUENCE</scope>
</reference>
<dbReference type="InterPro" id="IPR041542">
    <property type="entry name" value="GH43_C2"/>
</dbReference>
<dbReference type="InterPro" id="IPR013320">
    <property type="entry name" value="ConA-like_dom_sf"/>
</dbReference>
<evidence type="ECO:0000259" key="1">
    <source>
        <dbReference type="Pfam" id="PF17851"/>
    </source>
</evidence>
<gene>
    <name evidence="2" type="ORF">LCGC14_2806860</name>
</gene>
<comment type="caution">
    <text evidence="2">The sequence shown here is derived from an EMBL/GenBank/DDBJ whole genome shotgun (WGS) entry which is preliminary data.</text>
</comment>
<dbReference type="Pfam" id="PF17851">
    <property type="entry name" value="GH43_C2"/>
    <property type="match status" value="1"/>
</dbReference>
<accession>A0A0F9BCE1</accession>
<dbReference type="EMBL" id="LAZR01052827">
    <property type="protein sequence ID" value="KKK82091.1"/>
    <property type="molecule type" value="Genomic_DNA"/>
</dbReference>
<proteinExistence type="predicted"/>
<feature type="domain" description="Beta-xylosidase C-terminal Concanavalin A-like" evidence="1">
    <location>
        <begin position="131"/>
        <end position="278"/>
    </location>
</feature>
<sequence>MGELPSLLETVYRGMINTTPLGVPYEIVRAYAVDRMERNRLEDLKKKSKVLKGNKVTYCPNSVNNKHNWSIKFAGDEKTKFCENCLFTVSISNDYKEFTLTKTGKPPLVIRPEPDRIKFKESNKKILFDMFVGSNFSNKWHWIEDYPVPNNIWSIANNRLRIKNCDYGILLQNAPSGSFEISTRLYFKPKTDENTAGICIIEDMENLALLQVTRELVDFNNPHSDKIVVYGKMSGTGGSVKKELLCVNDYVYLSMVFSNNSIKARISYDGQNWYNVNSGSTSCSLNPLEVGLISIGSPTAKAYFNYFKIEY</sequence>
<evidence type="ECO:0000313" key="2">
    <source>
        <dbReference type="EMBL" id="KKK82091.1"/>
    </source>
</evidence>
<organism evidence="2">
    <name type="scientific">marine sediment metagenome</name>
    <dbReference type="NCBI Taxonomy" id="412755"/>
    <lineage>
        <taxon>unclassified sequences</taxon>
        <taxon>metagenomes</taxon>
        <taxon>ecological metagenomes</taxon>
    </lineage>
</organism>
<dbReference type="SUPFAM" id="SSF49899">
    <property type="entry name" value="Concanavalin A-like lectins/glucanases"/>
    <property type="match status" value="1"/>
</dbReference>
<dbReference type="AlphaFoldDB" id="A0A0F9BCE1"/>
<protein>
    <recommendedName>
        <fullName evidence="1">Beta-xylosidase C-terminal Concanavalin A-like domain-containing protein</fullName>
    </recommendedName>
</protein>
<dbReference type="Gene3D" id="2.60.120.200">
    <property type="match status" value="1"/>
</dbReference>
<name>A0A0F9BCE1_9ZZZZ</name>